<dbReference type="InterPro" id="IPR051549">
    <property type="entry name" value="PEP_Utilizing_Enz"/>
</dbReference>
<gene>
    <name evidence="3" type="ORF">HNP84_001881</name>
</gene>
<dbReference type="InterPro" id="IPR013815">
    <property type="entry name" value="ATP_grasp_subdomain_1"/>
</dbReference>
<organism evidence="3 4">
    <name type="scientific">Thermocatellispora tengchongensis</name>
    <dbReference type="NCBI Taxonomy" id="1073253"/>
    <lineage>
        <taxon>Bacteria</taxon>
        <taxon>Bacillati</taxon>
        <taxon>Actinomycetota</taxon>
        <taxon>Actinomycetes</taxon>
        <taxon>Streptosporangiales</taxon>
        <taxon>Streptosporangiaceae</taxon>
        <taxon>Thermocatellispora</taxon>
    </lineage>
</organism>
<dbReference type="Proteomes" id="UP000578449">
    <property type="component" value="Unassembled WGS sequence"/>
</dbReference>
<feature type="domain" description="Pyruvate phosphate dikinase AMP/ATP-binding" evidence="2">
    <location>
        <begin position="19"/>
        <end position="302"/>
    </location>
</feature>
<dbReference type="Pfam" id="PF00391">
    <property type="entry name" value="PEP-utilizers"/>
    <property type="match status" value="1"/>
</dbReference>
<proteinExistence type="predicted"/>
<dbReference type="Gene3D" id="3.50.30.10">
    <property type="entry name" value="Phosphohistidine domain"/>
    <property type="match status" value="1"/>
</dbReference>
<evidence type="ECO:0000259" key="1">
    <source>
        <dbReference type="Pfam" id="PF00391"/>
    </source>
</evidence>
<dbReference type="AlphaFoldDB" id="A0A840NXC8"/>
<sequence>MNERFTAPLAAFGAGDLGRAGGKGANLGELVRAGFPVPGGFVVTTAAYDAVVRAAGLDAVIAAGLDRGDGAAIRAAFEDAPLPGALRREIAGAYARLGGGPVAVRSSATAEDLPGAAFAGQQDTYLNVIGEDALLGAVRRCWGSLWTDRAIAYRARRGIAPAGVRIAVVVQRMVPAEAAGVMFTADPVTGARDEIVVDAGGGLGEAVVSGLVTPDHYVLDRAGRVRAFTPGRGEAEIRPAEGGGVTRVPAADRAGASLPGPALRELARLGTAVAAHFGRPQDIEWAYADGAVHLLQARPMTAVPPPPVRLNAIQRRIGSVLLEYVPVRPYPMDMSTWVPHGPAGLMERVLNSVGLRRSFTAFLGETDGVVDRMVPPSPRPAPTLPLAPIRLLCRARRHDPARWTEDPRFTSFLRRAGELAARDPATLPWPELIALPRQALDLVRPVAGLRVDYLPGAGLALLRLLALLTLARRRRLFGDLILGARTRTKDANRALESLAARVREDPGLAAAFARHDPAELAAPSAPSAPLGPPGAACAADAAGTAGAADVADLAVAVAHPAFAAALRAFLAEYGHRETASPILVSPPTWQDDPAAVLGLVKTLVTAPAAPGGEERRVERAMRELLAWPPLRGRRAAAVAARWVEAARAGVAFREDTHFYFTKPLPVLRRALLEIGRRLRDAGVLAEPRDVFHLRLEELEAAGDPAALTDAAAARLRTAVRARSARREELTGVPLLDPALVFPVRRGAGALLTGTPGAGGTATGPARVIRGPAEFGRLAPGDVLVCPYTNPAWTPLFQRAAAVVADTGGVASHAAIVAREYGLPAVMGTVRGTSVLADGRVVTVDGTRGTVTAAERD</sequence>
<evidence type="ECO:0000313" key="4">
    <source>
        <dbReference type="Proteomes" id="UP000578449"/>
    </source>
</evidence>
<dbReference type="RefSeq" id="WP_185048943.1">
    <property type="nucleotide sequence ID" value="NZ_BAABIX010000055.1"/>
</dbReference>
<keyword evidence="3" id="KW-0808">Transferase</keyword>
<evidence type="ECO:0000313" key="3">
    <source>
        <dbReference type="EMBL" id="MBB5132168.1"/>
    </source>
</evidence>
<name>A0A840NXC8_9ACTN</name>
<dbReference type="Gene3D" id="3.30.1490.20">
    <property type="entry name" value="ATP-grasp fold, A domain"/>
    <property type="match status" value="1"/>
</dbReference>
<dbReference type="InterPro" id="IPR002192">
    <property type="entry name" value="PPDK_AMP/ATP-bd"/>
</dbReference>
<dbReference type="SUPFAM" id="SSF52009">
    <property type="entry name" value="Phosphohistidine domain"/>
    <property type="match status" value="1"/>
</dbReference>
<dbReference type="SUPFAM" id="SSF56059">
    <property type="entry name" value="Glutathione synthetase ATP-binding domain-like"/>
    <property type="match status" value="1"/>
</dbReference>
<keyword evidence="3" id="KW-0670">Pyruvate</keyword>
<dbReference type="InterPro" id="IPR008279">
    <property type="entry name" value="PEP-util_enz_mobile_dom"/>
</dbReference>
<keyword evidence="3" id="KW-0418">Kinase</keyword>
<dbReference type="PANTHER" id="PTHR43615">
    <property type="entry name" value="PHOSPHOENOLPYRUVATE SYNTHASE-RELATED"/>
    <property type="match status" value="1"/>
</dbReference>
<reference evidence="3 4" key="1">
    <citation type="submission" date="2020-08" db="EMBL/GenBank/DDBJ databases">
        <title>Genomic Encyclopedia of Type Strains, Phase IV (KMG-IV): sequencing the most valuable type-strain genomes for metagenomic binning, comparative biology and taxonomic classification.</title>
        <authorList>
            <person name="Goeker M."/>
        </authorList>
    </citation>
    <scope>NUCLEOTIDE SEQUENCE [LARGE SCALE GENOMIC DNA]</scope>
    <source>
        <strain evidence="3 4">DSM 45615</strain>
    </source>
</reference>
<accession>A0A840NXC8</accession>
<dbReference type="PANTHER" id="PTHR43615:SF1">
    <property type="entry name" value="PPDK_N DOMAIN-CONTAINING PROTEIN"/>
    <property type="match status" value="1"/>
</dbReference>
<dbReference type="EC" id="2.7.9.2" evidence="3"/>
<dbReference type="Gene3D" id="3.30.470.20">
    <property type="entry name" value="ATP-grasp fold, B domain"/>
    <property type="match status" value="1"/>
</dbReference>
<dbReference type="Pfam" id="PF01326">
    <property type="entry name" value="PPDK_N"/>
    <property type="match status" value="1"/>
</dbReference>
<evidence type="ECO:0000259" key="2">
    <source>
        <dbReference type="Pfam" id="PF01326"/>
    </source>
</evidence>
<dbReference type="InterPro" id="IPR036637">
    <property type="entry name" value="Phosphohistidine_dom_sf"/>
</dbReference>
<feature type="domain" description="PEP-utilising enzyme mobile" evidence="1">
    <location>
        <begin position="778"/>
        <end position="848"/>
    </location>
</feature>
<protein>
    <submittedName>
        <fullName evidence="3">Pyruvate,water dikinase</fullName>
        <ecNumber evidence="3">2.7.9.2</ecNumber>
    </submittedName>
</protein>
<comment type="caution">
    <text evidence="3">The sequence shown here is derived from an EMBL/GenBank/DDBJ whole genome shotgun (WGS) entry which is preliminary data.</text>
</comment>
<dbReference type="EMBL" id="JACHGN010000003">
    <property type="protein sequence ID" value="MBB5132168.1"/>
    <property type="molecule type" value="Genomic_DNA"/>
</dbReference>
<keyword evidence="4" id="KW-1185">Reference proteome</keyword>
<dbReference type="GO" id="GO:0008986">
    <property type="term" value="F:pyruvate, water dikinase activity"/>
    <property type="evidence" value="ECO:0007669"/>
    <property type="project" value="UniProtKB-EC"/>
</dbReference>
<dbReference type="GO" id="GO:0005524">
    <property type="term" value="F:ATP binding"/>
    <property type="evidence" value="ECO:0007669"/>
    <property type="project" value="InterPro"/>
</dbReference>